<evidence type="ECO:0000256" key="1">
    <source>
        <dbReference type="ARBA" id="ARBA00010751"/>
    </source>
</evidence>
<name>A0A6N3AP59_9FIRM</name>
<proteinExistence type="inferred from homology"/>
<gene>
    <name evidence="3" type="ORF">IBLFYP30_01355</name>
</gene>
<evidence type="ECO:0000313" key="3">
    <source>
        <dbReference type="EMBL" id="VYT93381.1"/>
    </source>
</evidence>
<organism evidence="3">
    <name type="scientific">Intestinibacter bartlettii</name>
    <dbReference type="NCBI Taxonomy" id="261299"/>
    <lineage>
        <taxon>Bacteria</taxon>
        <taxon>Bacillati</taxon>
        <taxon>Bacillota</taxon>
        <taxon>Clostridia</taxon>
        <taxon>Peptostreptococcales</taxon>
        <taxon>Peptostreptococcaceae</taxon>
        <taxon>Intestinibacter</taxon>
    </lineage>
</organism>
<dbReference type="HAMAP" id="MF_00338">
    <property type="entry name" value="UPF0145"/>
    <property type="match status" value="1"/>
</dbReference>
<reference evidence="3" key="1">
    <citation type="submission" date="2019-11" db="EMBL/GenBank/DDBJ databases">
        <authorList>
            <person name="Feng L."/>
        </authorList>
    </citation>
    <scope>NUCLEOTIDE SEQUENCE</scope>
    <source>
        <strain evidence="3">IbartlettiiLFYP30</strain>
    </source>
</reference>
<dbReference type="RefSeq" id="WP_156530730.1">
    <property type="nucleotide sequence ID" value="NZ_CACRUE010000022.1"/>
</dbReference>
<dbReference type="PANTHER" id="PTHR34068">
    <property type="entry name" value="UPF0145 PROTEIN YBJQ"/>
    <property type="match status" value="1"/>
</dbReference>
<dbReference type="InterPro" id="IPR002765">
    <property type="entry name" value="UPF0145_YbjQ-like"/>
</dbReference>
<protein>
    <recommendedName>
        <fullName evidence="2">UPF0145 protein IBLFYP30_01355</fullName>
    </recommendedName>
</protein>
<dbReference type="PANTHER" id="PTHR34068:SF2">
    <property type="entry name" value="UPF0145 PROTEIN SCO3412"/>
    <property type="match status" value="1"/>
</dbReference>
<dbReference type="AlphaFoldDB" id="A0A6N3AP59"/>
<dbReference type="Pfam" id="PF01906">
    <property type="entry name" value="YbjQ_1"/>
    <property type="match status" value="1"/>
</dbReference>
<dbReference type="Gene3D" id="3.30.110.70">
    <property type="entry name" value="Hypothetical protein apc22750. Chain B"/>
    <property type="match status" value="1"/>
</dbReference>
<comment type="similarity">
    <text evidence="1 2">Belongs to the UPF0145 family.</text>
</comment>
<dbReference type="EMBL" id="CACRUE010000022">
    <property type="protein sequence ID" value="VYT93381.1"/>
    <property type="molecule type" value="Genomic_DNA"/>
</dbReference>
<sequence>MLVVTTDQIPGKEIKEVIGVMSGGTVQSKNIGKDIGAGLKGLVGGEMKSYTAMMEEARDIALQRLIAKAGDAGANAIVGMRFMTSSIIQGASEVIAYGTAVVVE</sequence>
<dbReference type="InterPro" id="IPR035439">
    <property type="entry name" value="UPF0145_dom_sf"/>
</dbReference>
<dbReference type="SUPFAM" id="SSF117782">
    <property type="entry name" value="YbjQ-like"/>
    <property type="match status" value="1"/>
</dbReference>
<evidence type="ECO:0000256" key="2">
    <source>
        <dbReference type="HAMAP-Rule" id="MF_00338"/>
    </source>
</evidence>
<accession>A0A6N3AP59</accession>